<sequence length="86" mass="9830">METHSKILVGALIFLPAFLYFLIAMNNAPVVPIKYIRRIDPVDYVFVAPPMRTRKSAKVAEFATELNQNIALEEYMGFHLTRDLST</sequence>
<accession>A0AAN5CUU7</accession>
<protein>
    <submittedName>
        <fullName evidence="2">Uncharacterized protein</fullName>
    </submittedName>
</protein>
<gene>
    <name evidence="2" type="ORF">PMAYCL1PPCAC_21266</name>
</gene>
<proteinExistence type="predicted"/>
<comment type="caution">
    <text evidence="2">The sequence shown here is derived from an EMBL/GenBank/DDBJ whole genome shotgun (WGS) entry which is preliminary data.</text>
</comment>
<name>A0AAN5CUU7_9BILA</name>
<dbReference type="AlphaFoldDB" id="A0AAN5CUU7"/>
<keyword evidence="1" id="KW-0812">Transmembrane</keyword>
<keyword evidence="1" id="KW-1133">Transmembrane helix</keyword>
<keyword evidence="1" id="KW-0472">Membrane</keyword>
<dbReference type="Proteomes" id="UP001328107">
    <property type="component" value="Unassembled WGS sequence"/>
</dbReference>
<feature type="transmembrane region" description="Helical" evidence="1">
    <location>
        <begin position="7"/>
        <end position="25"/>
    </location>
</feature>
<dbReference type="EMBL" id="BTRK01000005">
    <property type="protein sequence ID" value="GMR51071.1"/>
    <property type="molecule type" value="Genomic_DNA"/>
</dbReference>
<organism evidence="2 3">
    <name type="scientific">Pristionchus mayeri</name>
    <dbReference type="NCBI Taxonomy" id="1317129"/>
    <lineage>
        <taxon>Eukaryota</taxon>
        <taxon>Metazoa</taxon>
        <taxon>Ecdysozoa</taxon>
        <taxon>Nematoda</taxon>
        <taxon>Chromadorea</taxon>
        <taxon>Rhabditida</taxon>
        <taxon>Rhabditina</taxon>
        <taxon>Diplogasteromorpha</taxon>
        <taxon>Diplogasteroidea</taxon>
        <taxon>Neodiplogasteridae</taxon>
        <taxon>Pristionchus</taxon>
    </lineage>
</organism>
<reference evidence="3" key="1">
    <citation type="submission" date="2022-10" db="EMBL/GenBank/DDBJ databases">
        <title>Genome assembly of Pristionchus species.</title>
        <authorList>
            <person name="Yoshida K."/>
            <person name="Sommer R.J."/>
        </authorList>
    </citation>
    <scope>NUCLEOTIDE SEQUENCE [LARGE SCALE GENOMIC DNA]</scope>
    <source>
        <strain evidence="3">RS5460</strain>
    </source>
</reference>
<evidence type="ECO:0000256" key="1">
    <source>
        <dbReference type="SAM" id="Phobius"/>
    </source>
</evidence>
<keyword evidence="3" id="KW-1185">Reference proteome</keyword>
<evidence type="ECO:0000313" key="2">
    <source>
        <dbReference type="EMBL" id="GMR51071.1"/>
    </source>
</evidence>
<evidence type="ECO:0000313" key="3">
    <source>
        <dbReference type="Proteomes" id="UP001328107"/>
    </source>
</evidence>